<dbReference type="RefSeq" id="WP_234900381.1">
    <property type="nucleotide sequence ID" value="NZ_JAAMCM010000017.1"/>
</dbReference>
<feature type="domain" description="ABC transmembrane type-1" evidence="9">
    <location>
        <begin position="93"/>
        <end position="300"/>
    </location>
</feature>
<evidence type="ECO:0000256" key="1">
    <source>
        <dbReference type="ARBA" id="ARBA00004651"/>
    </source>
</evidence>
<feature type="transmembrane region" description="Helical" evidence="8">
    <location>
        <begin position="128"/>
        <end position="146"/>
    </location>
</feature>
<dbReference type="GO" id="GO:0005886">
    <property type="term" value="C:plasma membrane"/>
    <property type="evidence" value="ECO:0007669"/>
    <property type="project" value="UniProtKB-SubCell"/>
</dbReference>
<dbReference type="Proteomes" id="UP000565286">
    <property type="component" value="Unassembled WGS sequence"/>
</dbReference>
<keyword evidence="3 8" id="KW-0813">Transport</keyword>
<feature type="transmembrane region" description="Helical" evidence="8">
    <location>
        <begin position="279"/>
        <end position="300"/>
    </location>
</feature>
<dbReference type="InterPro" id="IPR035906">
    <property type="entry name" value="MetI-like_sf"/>
</dbReference>
<comment type="similarity">
    <text evidence="2">Belongs to the binding-protein-dependent transport system permease family. CysTW subfamily.</text>
</comment>
<evidence type="ECO:0000256" key="5">
    <source>
        <dbReference type="ARBA" id="ARBA00022692"/>
    </source>
</evidence>
<sequence length="312" mass="33637">MRDMATGTVTTTAERNTGTAGLRMGQRFFSGGIFWLLVIPAFLFFLVFFVVPTASLFALAFNKSTAGVISLSSVITFDNFVRIFTRSIYYESILRSVGIATVVSLICLFFGYPLAYVIAKTVSPGRNALLMILVLSSMQLDMVIRLYGLMVLLGDNGLINGALIKLGVISGPLPLMYNTFGVVVGLVQITLPFMVLSLIGIIKSIHPSLEEAARSLGASRAKAFWSVVLPLSMPGILAGTLLVFALAISSYVVPALMGGWKVMVLPIHIYQQVAETGRWQFGAAIAVVLFVTSLMAIAVYQRVAMRTTGGRS</sequence>
<organism evidence="10 11">
    <name type="scientific">Rhizobium skierniewicense</name>
    <dbReference type="NCBI Taxonomy" id="984260"/>
    <lineage>
        <taxon>Bacteria</taxon>
        <taxon>Pseudomonadati</taxon>
        <taxon>Pseudomonadota</taxon>
        <taxon>Alphaproteobacteria</taxon>
        <taxon>Hyphomicrobiales</taxon>
        <taxon>Rhizobiaceae</taxon>
        <taxon>Rhizobium/Agrobacterium group</taxon>
        <taxon>Rhizobium</taxon>
    </lineage>
</organism>
<reference evidence="10 11" key="1">
    <citation type="submission" date="2020-08" db="EMBL/GenBank/DDBJ databases">
        <title>Genomic Encyclopedia of Type Strains, Phase IV (KMG-IV): sequencing the most valuable type-strain genomes for metagenomic binning, comparative biology and taxonomic classification.</title>
        <authorList>
            <person name="Goeker M."/>
        </authorList>
    </citation>
    <scope>NUCLEOTIDE SEQUENCE [LARGE SCALE GENOMIC DNA]</scope>
    <source>
        <strain evidence="10 11">DSM 26438</strain>
    </source>
</reference>
<keyword evidence="7 8" id="KW-0472">Membrane</keyword>
<accession>A0A7W6C9Y0</accession>
<feature type="transmembrane region" description="Helical" evidence="8">
    <location>
        <begin position="97"/>
        <end position="116"/>
    </location>
</feature>
<dbReference type="SUPFAM" id="SSF161098">
    <property type="entry name" value="MetI-like"/>
    <property type="match status" value="1"/>
</dbReference>
<gene>
    <name evidence="10" type="ORF">GGQ73_000503</name>
</gene>
<keyword evidence="4" id="KW-1003">Cell membrane</keyword>
<keyword evidence="5 8" id="KW-0812">Transmembrane</keyword>
<dbReference type="PROSITE" id="PS50928">
    <property type="entry name" value="ABC_TM1"/>
    <property type="match status" value="1"/>
</dbReference>
<evidence type="ECO:0000313" key="11">
    <source>
        <dbReference type="Proteomes" id="UP000565286"/>
    </source>
</evidence>
<comment type="subcellular location">
    <subcellularLocation>
        <location evidence="1 8">Cell membrane</location>
        <topology evidence="1 8">Multi-pass membrane protein</topology>
    </subcellularLocation>
</comment>
<keyword evidence="6 8" id="KW-1133">Transmembrane helix</keyword>
<protein>
    <submittedName>
        <fullName evidence="10">Putative spermidine/putrescine transport system permease protein</fullName>
    </submittedName>
</protein>
<evidence type="ECO:0000256" key="2">
    <source>
        <dbReference type="ARBA" id="ARBA00007069"/>
    </source>
</evidence>
<evidence type="ECO:0000256" key="3">
    <source>
        <dbReference type="ARBA" id="ARBA00022448"/>
    </source>
</evidence>
<dbReference type="Gene3D" id="1.10.3720.10">
    <property type="entry name" value="MetI-like"/>
    <property type="match status" value="1"/>
</dbReference>
<dbReference type="PANTHER" id="PTHR42929:SF5">
    <property type="entry name" value="ABC TRANSPORTER PERMEASE PROTEIN"/>
    <property type="match status" value="1"/>
</dbReference>
<feature type="transmembrane region" description="Helical" evidence="8">
    <location>
        <begin position="158"/>
        <end position="177"/>
    </location>
</feature>
<proteinExistence type="inferred from homology"/>
<keyword evidence="11" id="KW-1185">Reference proteome</keyword>
<feature type="transmembrane region" description="Helical" evidence="8">
    <location>
        <begin position="33"/>
        <end position="60"/>
    </location>
</feature>
<name>A0A7W6C9Y0_9HYPH</name>
<dbReference type="InterPro" id="IPR000515">
    <property type="entry name" value="MetI-like"/>
</dbReference>
<dbReference type="GO" id="GO:0055085">
    <property type="term" value="P:transmembrane transport"/>
    <property type="evidence" value="ECO:0007669"/>
    <property type="project" value="InterPro"/>
</dbReference>
<evidence type="ECO:0000259" key="9">
    <source>
        <dbReference type="PROSITE" id="PS50928"/>
    </source>
</evidence>
<dbReference type="AlphaFoldDB" id="A0A7W6C9Y0"/>
<comment type="caution">
    <text evidence="10">The sequence shown here is derived from an EMBL/GenBank/DDBJ whole genome shotgun (WGS) entry which is preliminary data.</text>
</comment>
<evidence type="ECO:0000256" key="7">
    <source>
        <dbReference type="ARBA" id="ARBA00023136"/>
    </source>
</evidence>
<dbReference type="EMBL" id="JACIDV010000001">
    <property type="protein sequence ID" value="MBB3944580.1"/>
    <property type="molecule type" value="Genomic_DNA"/>
</dbReference>
<feature type="transmembrane region" description="Helical" evidence="8">
    <location>
        <begin position="66"/>
        <end position="85"/>
    </location>
</feature>
<feature type="transmembrane region" description="Helical" evidence="8">
    <location>
        <begin position="183"/>
        <end position="202"/>
    </location>
</feature>
<dbReference type="PANTHER" id="PTHR42929">
    <property type="entry name" value="INNER MEMBRANE ABC TRANSPORTER PERMEASE PROTEIN YDCU-RELATED-RELATED"/>
    <property type="match status" value="1"/>
</dbReference>
<feature type="transmembrane region" description="Helical" evidence="8">
    <location>
        <begin position="223"/>
        <end position="253"/>
    </location>
</feature>
<evidence type="ECO:0000256" key="4">
    <source>
        <dbReference type="ARBA" id="ARBA00022475"/>
    </source>
</evidence>
<evidence type="ECO:0000256" key="6">
    <source>
        <dbReference type="ARBA" id="ARBA00022989"/>
    </source>
</evidence>
<dbReference type="CDD" id="cd06261">
    <property type="entry name" value="TM_PBP2"/>
    <property type="match status" value="1"/>
</dbReference>
<dbReference type="Pfam" id="PF00528">
    <property type="entry name" value="BPD_transp_1"/>
    <property type="match status" value="1"/>
</dbReference>
<evidence type="ECO:0000313" key="10">
    <source>
        <dbReference type="EMBL" id="MBB3944580.1"/>
    </source>
</evidence>
<evidence type="ECO:0000256" key="8">
    <source>
        <dbReference type="RuleBase" id="RU363032"/>
    </source>
</evidence>